<evidence type="ECO:0000256" key="1">
    <source>
        <dbReference type="ARBA" id="ARBA00009346"/>
    </source>
</evidence>
<keyword evidence="2" id="KW-0079">Bacteriocin immunity</keyword>
<comment type="caution">
    <text evidence="3">The sequence shown here is derived from an EMBL/GenBank/DDBJ whole genome shotgun (WGS) entry which is preliminary data.</text>
</comment>
<protein>
    <submittedName>
        <fullName evidence="3">Bacteriocin immunity protein</fullName>
    </submittedName>
</protein>
<dbReference type="InterPro" id="IPR035900">
    <property type="entry name" value="Colicin_E_sf"/>
</dbReference>
<evidence type="ECO:0000256" key="2">
    <source>
        <dbReference type="ARBA" id="ARBA00023025"/>
    </source>
</evidence>
<dbReference type="GO" id="GO:0015643">
    <property type="term" value="F:toxic substance binding"/>
    <property type="evidence" value="ECO:0007669"/>
    <property type="project" value="InterPro"/>
</dbReference>
<proteinExistence type="inferred from homology"/>
<comment type="similarity">
    <text evidence="1">Belongs to the colicins ColE2/ColE8/ColE9 and pyocins S1/S2 family.</text>
</comment>
<gene>
    <name evidence="3" type="ORF">JEU22_32425</name>
</gene>
<dbReference type="Pfam" id="PF01320">
    <property type="entry name" value="Colicin_Pyocin"/>
    <property type="match status" value="1"/>
</dbReference>
<dbReference type="RefSeq" id="WP_104962524.1">
    <property type="nucleotide sequence ID" value="NZ_JAEHTE010000091.1"/>
</dbReference>
<dbReference type="GO" id="GO:0030153">
    <property type="term" value="P:bacteriocin immunity"/>
    <property type="evidence" value="ECO:0007669"/>
    <property type="project" value="UniProtKB-KW"/>
</dbReference>
<dbReference type="AlphaFoldDB" id="A0A8I1JP36"/>
<dbReference type="Proteomes" id="UP000637061">
    <property type="component" value="Unassembled WGS sequence"/>
</dbReference>
<evidence type="ECO:0000313" key="4">
    <source>
        <dbReference type="Proteomes" id="UP000637061"/>
    </source>
</evidence>
<dbReference type="CDD" id="cd16363">
    <property type="entry name" value="Col_Im_like"/>
    <property type="match status" value="1"/>
</dbReference>
<dbReference type="Gene3D" id="1.10.1200.20">
    <property type="entry name" value="Colicin E immunity protein"/>
    <property type="match status" value="1"/>
</dbReference>
<evidence type="ECO:0000313" key="3">
    <source>
        <dbReference type="EMBL" id="MBI6888624.1"/>
    </source>
</evidence>
<reference evidence="3" key="1">
    <citation type="submission" date="2020-12" db="EMBL/GenBank/DDBJ databases">
        <title>Enhanced detection system for hospital associated transmission using whole genome sequencing surveillance.</title>
        <authorList>
            <person name="Harrison L.H."/>
            <person name="Van Tyne D."/>
            <person name="Marsh J.W."/>
            <person name="Griffith M.P."/>
            <person name="Snyder D.J."/>
            <person name="Cooper V.S."/>
            <person name="Mustapha M."/>
        </authorList>
    </citation>
    <scope>NUCLEOTIDE SEQUENCE</scope>
    <source>
        <strain evidence="3">PSB00042</strain>
    </source>
</reference>
<organism evidence="3 4">
    <name type="scientific">Pseudomonas putida</name>
    <name type="common">Arthrobacter siderocapsulatus</name>
    <dbReference type="NCBI Taxonomy" id="303"/>
    <lineage>
        <taxon>Bacteria</taxon>
        <taxon>Pseudomonadati</taxon>
        <taxon>Pseudomonadota</taxon>
        <taxon>Gammaproteobacteria</taxon>
        <taxon>Pseudomonadales</taxon>
        <taxon>Pseudomonadaceae</taxon>
        <taxon>Pseudomonas</taxon>
    </lineage>
</organism>
<dbReference type="EMBL" id="JAEHTE010000091">
    <property type="protein sequence ID" value="MBI6888624.1"/>
    <property type="molecule type" value="Genomic_DNA"/>
</dbReference>
<accession>A0A8I1JP36</accession>
<sequence length="89" mass="10020">MVISLKHSLTDYTHGEFRSIVGALIQATGSRDSQDRLLEHFIHVVEHPDGADLIYSPDKGRGRCSEQVMARILEWRASKGLAVFRIKDS</sequence>
<name>A0A8I1JP36_PSEPU</name>
<dbReference type="PRINTS" id="PR01299">
    <property type="entry name" value="PYOCIN"/>
</dbReference>
<dbReference type="InterPro" id="IPR000290">
    <property type="entry name" value="Colicin_pyocin"/>
</dbReference>
<dbReference type="SUPFAM" id="SSF47345">
    <property type="entry name" value="Colicin E immunity proteins"/>
    <property type="match status" value="1"/>
</dbReference>